<dbReference type="EMBL" id="CYXZ01000007">
    <property type="protein sequence ID" value="CUM93650.1"/>
    <property type="molecule type" value="Genomic_DNA"/>
</dbReference>
<evidence type="ECO:0000256" key="4">
    <source>
        <dbReference type="ARBA" id="ARBA00022807"/>
    </source>
</evidence>
<keyword evidence="2 8" id="KW-0645">Protease</keyword>
<gene>
    <name evidence="12" type="ORF">DW264_06060</name>
    <name evidence="11" type="ORF">DW856_00730</name>
    <name evidence="10" type="ORF">DW927_17535</name>
    <name evidence="13" type="ORF">DWZ31_00945</name>
    <name evidence="7" type="ORF">ERS852572_01177</name>
    <name evidence="9" type="ORF">GCK47_12085</name>
    <name evidence="8" type="ORF">GMD50_03505</name>
</gene>
<proteinExistence type="inferred from homology"/>
<dbReference type="InterPro" id="IPR036764">
    <property type="entry name" value="Peptidase_Prp_sf"/>
</dbReference>
<evidence type="ECO:0000313" key="7">
    <source>
        <dbReference type="EMBL" id="CUM93650.1"/>
    </source>
</evidence>
<evidence type="ECO:0000313" key="19">
    <source>
        <dbReference type="Proteomes" id="UP000478483"/>
    </source>
</evidence>
<dbReference type="Proteomes" id="UP000479531">
    <property type="component" value="Unassembled WGS sequence"/>
</dbReference>
<dbReference type="RefSeq" id="WP_015520738.1">
    <property type="nucleotide sequence ID" value="NZ_CABIYH010000007.1"/>
</dbReference>
<dbReference type="CDD" id="cd16332">
    <property type="entry name" value="Prp-like"/>
    <property type="match status" value="1"/>
</dbReference>
<dbReference type="PANTHER" id="PTHR39178:SF1">
    <property type="entry name" value="RIBOSOMAL-PROCESSING CYSTEINE PROTEASE PRP"/>
    <property type="match status" value="1"/>
</dbReference>
<dbReference type="PaxDb" id="166486-ERS852572_01177"/>
<dbReference type="EMBL" id="QSHO01000001">
    <property type="protein sequence ID" value="RHC20774.1"/>
    <property type="molecule type" value="Genomic_DNA"/>
</dbReference>
<reference evidence="7 14" key="1">
    <citation type="submission" date="2015-09" db="EMBL/GenBank/DDBJ databases">
        <authorList>
            <consortium name="Pathogen Informatics"/>
        </authorList>
    </citation>
    <scope>NUCLEOTIDE SEQUENCE [LARGE SCALE GENOMIC DNA]</scope>
    <source>
        <strain evidence="7 14">2789STDY5834960</strain>
    </source>
</reference>
<dbReference type="GO" id="GO:0005840">
    <property type="term" value="C:ribosome"/>
    <property type="evidence" value="ECO:0007669"/>
    <property type="project" value="UniProtKB-KW"/>
</dbReference>
<keyword evidence="3" id="KW-0378">Hydrolase</keyword>
<organism evidence="7 14">
    <name type="scientific">Roseburia intestinalis</name>
    <dbReference type="NCBI Taxonomy" id="166486"/>
    <lineage>
        <taxon>Bacteria</taxon>
        <taxon>Bacillati</taxon>
        <taxon>Bacillota</taxon>
        <taxon>Clostridia</taxon>
        <taxon>Lachnospirales</taxon>
        <taxon>Lachnospiraceae</taxon>
        <taxon>Roseburia</taxon>
    </lineage>
</organism>
<dbReference type="Pfam" id="PF04327">
    <property type="entry name" value="Peptidase_Prp"/>
    <property type="match status" value="1"/>
</dbReference>
<keyword evidence="1" id="KW-0690">Ribosome biogenesis</keyword>
<dbReference type="OrthoDB" id="48998at2"/>
<dbReference type="Proteomes" id="UP000095350">
    <property type="component" value="Unassembled WGS sequence"/>
</dbReference>
<keyword evidence="7" id="KW-0689">Ribosomal protein</keyword>
<dbReference type="Proteomes" id="UP000283513">
    <property type="component" value="Unassembled WGS sequence"/>
</dbReference>
<reference evidence="9 20" key="4">
    <citation type="submission" date="2019-10" db="EMBL/GenBank/DDBJ databases">
        <title>Roseburia spp. ameliorate alcoholic fatty liver via restoration of gut barrier function.</title>
        <authorList>
            <person name="Seo B."/>
            <person name="Ko G."/>
        </authorList>
    </citation>
    <scope>NUCLEOTIDE SEQUENCE [LARGE SCALE GENOMIC DNA]</scope>
    <source>
        <strain evidence="9 20">SNUG30017</strain>
    </source>
</reference>
<evidence type="ECO:0000313" key="9">
    <source>
        <dbReference type="EMBL" id="MVQ46421.1"/>
    </source>
</evidence>
<dbReference type="PANTHER" id="PTHR39178">
    <property type="entry name" value="HYPOTHETICAL RIBOSOME-ASSOCIATED PROTEIN"/>
    <property type="match status" value="1"/>
</dbReference>
<evidence type="ECO:0000313" key="12">
    <source>
        <dbReference type="EMBL" id="RHG29757.1"/>
    </source>
</evidence>
<dbReference type="Proteomes" id="UP000283586">
    <property type="component" value="Unassembled WGS sequence"/>
</dbReference>
<accession>A0A173STY4</accession>
<dbReference type="Proteomes" id="UP000284465">
    <property type="component" value="Unassembled WGS sequence"/>
</dbReference>
<evidence type="ECO:0000313" key="13">
    <source>
        <dbReference type="EMBL" id="RHN12049.1"/>
    </source>
</evidence>
<dbReference type="GO" id="GO:0042254">
    <property type="term" value="P:ribosome biogenesis"/>
    <property type="evidence" value="ECO:0007669"/>
    <property type="project" value="UniProtKB-KW"/>
</dbReference>
<evidence type="ECO:0000313" key="14">
    <source>
        <dbReference type="Proteomes" id="UP000095350"/>
    </source>
</evidence>
<dbReference type="EMBL" id="WGGT01000015">
    <property type="protein sequence ID" value="MVQ46421.1"/>
    <property type="molecule type" value="Genomic_DNA"/>
</dbReference>
<evidence type="ECO:0000313" key="10">
    <source>
        <dbReference type="EMBL" id="RHA63683.1"/>
    </source>
</evidence>
<dbReference type="AlphaFoldDB" id="A0A173STY4"/>
<evidence type="ECO:0000256" key="5">
    <source>
        <dbReference type="ARBA" id="ARBA00044503"/>
    </source>
</evidence>
<dbReference type="Proteomes" id="UP000284051">
    <property type="component" value="Unassembled WGS sequence"/>
</dbReference>
<protein>
    <recommendedName>
        <fullName evidence="6">Ribosomal processing cysteine protease Prp</fullName>
    </recommendedName>
</protein>
<evidence type="ECO:0000313" key="15">
    <source>
        <dbReference type="Proteomes" id="UP000283513"/>
    </source>
</evidence>
<dbReference type="STRING" id="166486.ERS852572_01177"/>
<evidence type="ECO:0000256" key="6">
    <source>
        <dbReference type="ARBA" id="ARBA00044538"/>
    </source>
</evidence>
<evidence type="ECO:0000313" key="11">
    <source>
        <dbReference type="EMBL" id="RHC20774.1"/>
    </source>
</evidence>
<keyword evidence="4" id="KW-0788">Thiol protease</keyword>
<evidence type="ECO:0000256" key="1">
    <source>
        <dbReference type="ARBA" id="ARBA00022517"/>
    </source>
</evidence>
<reference evidence="15 16" key="2">
    <citation type="submission" date="2018-08" db="EMBL/GenBank/DDBJ databases">
        <title>A genome reference for cultivated species of the human gut microbiota.</title>
        <authorList>
            <person name="Zou Y."/>
            <person name="Xue W."/>
            <person name="Luo G."/>
        </authorList>
    </citation>
    <scope>NUCLEOTIDE SEQUENCE [LARGE SCALE GENOMIC DNA]</scope>
    <source>
        <strain evidence="13 16">AF31-21AC</strain>
        <strain evidence="12 17">AM22-21LB</strain>
        <strain evidence="11 15">AM37-1AC</strain>
        <strain evidence="10 18">AM43-11</strain>
    </source>
</reference>
<dbReference type="InterPro" id="IPR007422">
    <property type="entry name" value="Peptidase_Prp"/>
</dbReference>
<evidence type="ECO:0000313" key="16">
    <source>
        <dbReference type="Proteomes" id="UP000283586"/>
    </source>
</evidence>
<reference evidence="8 19" key="3">
    <citation type="journal article" date="2019" name="Nat. Med.">
        <title>A library of human gut bacterial isolates paired with longitudinal multiomics data enables mechanistic microbiome research.</title>
        <authorList>
            <person name="Poyet M."/>
            <person name="Groussin M."/>
            <person name="Gibbons S.M."/>
            <person name="Avila-Pacheco J."/>
            <person name="Jiang X."/>
            <person name="Kearney S.M."/>
            <person name="Perrotta A.R."/>
            <person name="Berdy B."/>
            <person name="Zhao S."/>
            <person name="Lieberman T.D."/>
            <person name="Swanson P.K."/>
            <person name="Smith M."/>
            <person name="Roesemann S."/>
            <person name="Alexander J.E."/>
            <person name="Rich S.A."/>
            <person name="Livny J."/>
            <person name="Vlamakis H."/>
            <person name="Clish C."/>
            <person name="Bullock K."/>
            <person name="Deik A."/>
            <person name="Scott J."/>
            <person name="Pierce K.A."/>
            <person name="Xavier R.J."/>
            <person name="Alm E.J."/>
        </authorList>
    </citation>
    <scope>NUCLEOTIDE SEQUENCE [LARGE SCALE GENOMIC DNA]</scope>
    <source>
        <strain evidence="8 19">BIOML-A1</strain>
    </source>
</reference>
<name>A0A173STY4_9FIRM</name>
<dbReference type="Proteomes" id="UP000478483">
    <property type="component" value="Unassembled WGS sequence"/>
</dbReference>
<keyword evidence="7" id="KW-0687">Ribonucleoprotein</keyword>
<comment type="similarity">
    <text evidence="5">Belongs to the Prp family.</text>
</comment>
<evidence type="ECO:0000313" key="17">
    <source>
        <dbReference type="Proteomes" id="UP000284051"/>
    </source>
</evidence>
<evidence type="ECO:0000313" key="8">
    <source>
        <dbReference type="EMBL" id="MTR84136.1"/>
    </source>
</evidence>
<evidence type="ECO:0000313" key="18">
    <source>
        <dbReference type="Proteomes" id="UP000284465"/>
    </source>
</evidence>
<evidence type="ECO:0000256" key="2">
    <source>
        <dbReference type="ARBA" id="ARBA00022670"/>
    </source>
</evidence>
<sequence>MTKITIFRNRDNEFLGFECLGHAGYAEEGEDIVCAGISALVINTVNSLGLYTKDAFSTDSDEETGKISLSFSSPAGHDADLLMKSLVLGLQGIQNTYGNDYIILKFREV</sequence>
<dbReference type="GO" id="GO:0008234">
    <property type="term" value="F:cysteine-type peptidase activity"/>
    <property type="evidence" value="ECO:0007669"/>
    <property type="project" value="UniProtKB-KW"/>
</dbReference>
<dbReference type="EMBL" id="QRID01000004">
    <property type="protein sequence ID" value="RHG29757.1"/>
    <property type="molecule type" value="Genomic_DNA"/>
</dbReference>
<dbReference type="EMBL" id="QSFP01000030">
    <property type="protein sequence ID" value="RHA63683.1"/>
    <property type="molecule type" value="Genomic_DNA"/>
</dbReference>
<dbReference type="GO" id="GO:0006508">
    <property type="term" value="P:proteolysis"/>
    <property type="evidence" value="ECO:0007669"/>
    <property type="project" value="UniProtKB-KW"/>
</dbReference>
<dbReference type="EMBL" id="QRQN01000001">
    <property type="protein sequence ID" value="RHN12049.1"/>
    <property type="molecule type" value="Genomic_DNA"/>
</dbReference>
<dbReference type="EMBL" id="WNAJ01000003">
    <property type="protein sequence ID" value="MTR84136.1"/>
    <property type="molecule type" value="Genomic_DNA"/>
</dbReference>
<evidence type="ECO:0000313" key="20">
    <source>
        <dbReference type="Proteomes" id="UP000479531"/>
    </source>
</evidence>
<evidence type="ECO:0000256" key="3">
    <source>
        <dbReference type="ARBA" id="ARBA00022801"/>
    </source>
</evidence>
<dbReference type="SUPFAM" id="SSF118010">
    <property type="entry name" value="TM1457-like"/>
    <property type="match status" value="1"/>
</dbReference>
<dbReference type="Gene3D" id="3.30.70.1490">
    <property type="entry name" value="Cysteine protease Prp"/>
    <property type="match status" value="1"/>
</dbReference>